<evidence type="ECO:0000259" key="1">
    <source>
        <dbReference type="Pfam" id="PF05598"/>
    </source>
</evidence>
<dbReference type="GeneID" id="98647717"/>
<accession>A0ABX5YNX5</accession>
<sequence>MQGLHVFEPRTRTVIDLESFIPEDHLLRQVNSFIEPAFIRKLTTSCYAEGRGRPSIDPVVYFRMVLVAYLYGIDSDRRLCEEVHFNLAYRWFCRLSLEDDVPDHSSFSRIRDRYGEEIYEQVFHEIVKLCQQYGLVRESCSVMTDATLIAADAALDSLVHNEPQQALQEAEALISES</sequence>
<feature type="domain" description="Transposase InsH N-terminal" evidence="1">
    <location>
        <begin position="16"/>
        <end position="113"/>
    </location>
</feature>
<keyword evidence="3" id="KW-1185">Reference proteome</keyword>
<dbReference type="Pfam" id="PF05598">
    <property type="entry name" value="DUF772"/>
    <property type="match status" value="1"/>
</dbReference>
<dbReference type="PANTHER" id="PTHR35604">
    <property type="entry name" value="TRANSPOSASE INSH FOR INSERTION SEQUENCE ELEMENT IS5A-RELATED"/>
    <property type="match status" value="1"/>
</dbReference>
<protein>
    <recommendedName>
        <fullName evidence="1">Transposase InsH N-terminal domain-containing protein</fullName>
    </recommendedName>
</protein>
<evidence type="ECO:0000313" key="2">
    <source>
        <dbReference type="EMBL" id="QEG17308.1"/>
    </source>
</evidence>
<dbReference type="EMBL" id="CP042910">
    <property type="protein sequence ID" value="QEG17308.1"/>
    <property type="molecule type" value="Genomic_DNA"/>
</dbReference>
<dbReference type="RefSeq" id="WP_052301189.1">
    <property type="nucleotide sequence ID" value="NZ_CP042910.1"/>
</dbReference>
<proteinExistence type="predicted"/>
<reference evidence="2 3" key="1">
    <citation type="submission" date="2019-08" db="EMBL/GenBank/DDBJ databases">
        <title>Deep-cultivation of Planctomycetes and their phenomic and genomic characterization uncovers novel biology.</title>
        <authorList>
            <person name="Wiegand S."/>
            <person name="Jogler M."/>
            <person name="Boedeker C."/>
            <person name="Pinto D."/>
            <person name="Vollmers J."/>
            <person name="Rivas-Marin E."/>
            <person name="Kohn T."/>
            <person name="Peeters S.H."/>
            <person name="Heuer A."/>
            <person name="Rast P."/>
            <person name="Oberbeckmann S."/>
            <person name="Bunk B."/>
            <person name="Jeske O."/>
            <person name="Meyerdierks A."/>
            <person name="Storesund J.E."/>
            <person name="Kallscheuer N."/>
            <person name="Luecker S."/>
            <person name="Lage O.M."/>
            <person name="Pohl T."/>
            <person name="Merkel B.J."/>
            <person name="Hornburger P."/>
            <person name="Mueller R.-W."/>
            <person name="Bruemmer F."/>
            <person name="Labrenz M."/>
            <person name="Spormann A.M."/>
            <person name="Op den Camp H."/>
            <person name="Overmann J."/>
            <person name="Amann R."/>
            <person name="Jetten M.S.M."/>
            <person name="Mascher T."/>
            <person name="Medema M.H."/>
            <person name="Devos D.P."/>
            <person name="Kaster A.-K."/>
            <person name="Ovreas L."/>
            <person name="Rohde M."/>
            <person name="Galperin M.Y."/>
            <person name="Jogler C."/>
        </authorList>
    </citation>
    <scope>NUCLEOTIDE SEQUENCE [LARGE SCALE GENOMIC DNA]</scope>
    <source>
        <strain evidence="2 3">DSM 8797</strain>
    </source>
</reference>
<dbReference type="InterPro" id="IPR008490">
    <property type="entry name" value="Transposase_InsH_N"/>
</dbReference>
<dbReference type="PANTHER" id="PTHR35604:SF2">
    <property type="entry name" value="TRANSPOSASE INSH FOR INSERTION SEQUENCE ELEMENT IS5A-RELATED"/>
    <property type="match status" value="1"/>
</dbReference>
<dbReference type="Proteomes" id="UP000322887">
    <property type="component" value="Chromosome"/>
</dbReference>
<evidence type="ECO:0000313" key="3">
    <source>
        <dbReference type="Proteomes" id="UP000322887"/>
    </source>
</evidence>
<organism evidence="2 3">
    <name type="scientific">Gimesia maris</name>
    <dbReference type="NCBI Taxonomy" id="122"/>
    <lineage>
        <taxon>Bacteria</taxon>
        <taxon>Pseudomonadati</taxon>
        <taxon>Planctomycetota</taxon>
        <taxon>Planctomycetia</taxon>
        <taxon>Planctomycetales</taxon>
        <taxon>Planctomycetaceae</taxon>
        <taxon>Gimesia</taxon>
    </lineage>
</organism>
<name>A0ABX5YNX5_9PLAN</name>
<gene>
    <name evidence="2" type="ORF">GmarT_31880</name>
</gene>